<dbReference type="PANTHER" id="PTHR30043:SF1">
    <property type="entry name" value="ABC TRANSPORT SYSTEM PERMEASE PROTEIN P69"/>
    <property type="match status" value="1"/>
</dbReference>
<dbReference type="PANTHER" id="PTHR30043">
    <property type="entry name" value="PHOSPHONATES TRANSPORT SYSTEM PERMEASE PROTEIN"/>
    <property type="match status" value="1"/>
</dbReference>
<accession>A0A4Q7V2J3</accession>
<feature type="domain" description="ABC transmembrane type-1" evidence="8">
    <location>
        <begin position="83"/>
        <end position="266"/>
    </location>
</feature>
<evidence type="ECO:0000313" key="9">
    <source>
        <dbReference type="EMBL" id="RZT86853.1"/>
    </source>
</evidence>
<dbReference type="EMBL" id="SHKL01000001">
    <property type="protein sequence ID" value="RZT86853.1"/>
    <property type="molecule type" value="Genomic_DNA"/>
</dbReference>
<dbReference type="Proteomes" id="UP000291591">
    <property type="component" value="Unassembled WGS sequence"/>
</dbReference>
<dbReference type="Gene3D" id="1.10.3720.10">
    <property type="entry name" value="MetI-like"/>
    <property type="match status" value="1"/>
</dbReference>
<keyword evidence="6 7" id="KW-0472">Membrane</keyword>
<dbReference type="InterPro" id="IPR035906">
    <property type="entry name" value="MetI-like_sf"/>
</dbReference>
<dbReference type="InterPro" id="IPR005769">
    <property type="entry name" value="PhnE/PtxC"/>
</dbReference>
<evidence type="ECO:0000256" key="2">
    <source>
        <dbReference type="ARBA" id="ARBA00022448"/>
    </source>
</evidence>
<dbReference type="AlphaFoldDB" id="A0A4Q7V2J3"/>
<organism evidence="9 10">
    <name type="scientific">Pseudonocardia sediminis</name>
    <dbReference type="NCBI Taxonomy" id="1397368"/>
    <lineage>
        <taxon>Bacteria</taxon>
        <taxon>Bacillati</taxon>
        <taxon>Actinomycetota</taxon>
        <taxon>Actinomycetes</taxon>
        <taxon>Pseudonocardiales</taxon>
        <taxon>Pseudonocardiaceae</taxon>
        <taxon>Pseudonocardia</taxon>
    </lineage>
</organism>
<comment type="subcellular location">
    <subcellularLocation>
        <location evidence="1 7">Cell membrane</location>
        <topology evidence="1 7">Multi-pass membrane protein</topology>
    </subcellularLocation>
</comment>
<evidence type="ECO:0000256" key="6">
    <source>
        <dbReference type="ARBA" id="ARBA00023136"/>
    </source>
</evidence>
<evidence type="ECO:0000256" key="5">
    <source>
        <dbReference type="ARBA" id="ARBA00022989"/>
    </source>
</evidence>
<dbReference type="Pfam" id="PF00528">
    <property type="entry name" value="BPD_transp_1"/>
    <property type="match status" value="1"/>
</dbReference>
<dbReference type="PROSITE" id="PS50928">
    <property type="entry name" value="ABC_TM1"/>
    <property type="match status" value="1"/>
</dbReference>
<gene>
    <name evidence="9" type="ORF">EV383_3752</name>
</gene>
<dbReference type="InterPro" id="IPR000515">
    <property type="entry name" value="MetI-like"/>
</dbReference>
<evidence type="ECO:0000256" key="1">
    <source>
        <dbReference type="ARBA" id="ARBA00004651"/>
    </source>
</evidence>
<protein>
    <submittedName>
        <fullName evidence="9">Phosphonate transport system permease protein</fullName>
    </submittedName>
</protein>
<evidence type="ECO:0000256" key="7">
    <source>
        <dbReference type="RuleBase" id="RU363032"/>
    </source>
</evidence>
<feature type="transmembrane region" description="Helical" evidence="7">
    <location>
        <begin position="135"/>
        <end position="158"/>
    </location>
</feature>
<evidence type="ECO:0000256" key="4">
    <source>
        <dbReference type="ARBA" id="ARBA00022692"/>
    </source>
</evidence>
<sequence>MTLTTPEIRRLPVPPRPPRRPRTLLLGGAIAAALLAVHVIAWDATEISVASLVDGAGGMATFLSEAIPPDLSADVLGPSLEGALTTLWIGLLGTTLSIAAALLLALLAARGTAPGPVVYQAARGLLSFLRAVPDVVFALIFVTAVGLGPFPGVLALVFHNVGVMGKLWAETIEDADPGPPSALRSAGAGRLQIATHALLPSVTPQMVGLLLYRFDVNVRSSLVLGLVGAGGIGFQINQSIQLFRFDEMATHILVVLVLIVVVDQVSALVRRRLGSES</sequence>
<keyword evidence="4 7" id="KW-0812">Transmembrane</keyword>
<proteinExistence type="inferred from homology"/>
<keyword evidence="2 7" id="KW-0813">Transport</keyword>
<comment type="caution">
    <text evidence="9">The sequence shown here is derived from an EMBL/GenBank/DDBJ whole genome shotgun (WGS) entry which is preliminary data.</text>
</comment>
<keyword evidence="10" id="KW-1185">Reference proteome</keyword>
<name>A0A4Q7V2J3_PSEST</name>
<dbReference type="SUPFAM" id="SSF161098">
    <property type="entry name" value="MetI-like"/>
    <property type="match status" value="1"/>
</dbReference>
<dbReference type="GO" id="GO:0015416">
    <property type="term" value="F:ABC-type phosphonate transporter activity"/>
    <property type="evidence" value="ECO:0007669"/>
    <property type="project" value="InterPro"/>
</dbReference>
<dbReference type="OrthoDB" id="9808005at2"/>
<dbReference type="CDD" id="cd06261">
    <property type="entry name" value="TM_PBP2"/>
    <property type="match status" value="1"/>
</dbReference>
<evidence type="ECO:0000256" key="3">
    <source>
        <dbReference type="ARBA" id="ARBA00022475"/>
    </source>
</evidence>
<evidence type="ECO:0000313" key="10">
    <source>
        <dbReference type="Proteomes" id="UP000291591"/>
    </source>
</evidence>
<dbReference type="RefSeq" id="WP_130291079.1">
    <property type="nucleotide sequence ID" value="NZ_SHKL01000001.1"/>
</dbReference>
<reference evidence="9 10" key="1">
    <citation type="submission" date="2019-02" db="EMBL/GenBank/DDBJ databases">
        <title>Sequencing the genomes of 1000 actinobacteria strains.</title>
        <authorList>
            <person name="Klenk H.-P."/>
        </authorList>
    </citation>
    <scope>NUCLEOTIDE SEQUENCE [LARGE SCALE GENOMIC DNA]</scope>
    <source>
        <strain evidence="9 10">DSM 45779</strain>
    </source>
</reference>
<feature type="transmembrane region" description="Helical" evidence="7">
    <location>
        <begin position="248"/>
        <end position="269"/>
    </location>
</feature>
<comment type="similarity">
    <text evidence="7">Belongs to the binding-protein-dependent transport system permease family.</text>
</comment>
<feature type="transmembrane region" description="Helical" evidence="7">
    <location>
        <begin position="24"/>
        <end position="41"/>
    </location>
</feature>
<dbReference type="NCBIfam" id="TIGR01097">
    <property type="entry name" value="PhnE"/>
    <property type="match status" value="1"/>
</dbReference>
<feature type="transmembrane region" description="Helical" evidence="7">
    <location>
        <begin position="87"/>
        <end position="109"/>
    </location>
</feature>
<keyword evidence="3" id="KW-1003">Cell membrane</keyword>
<evidence type="ECO:0000259" key="8">
    <source>
        <dbReference type="PROSITE" id="PS50928"/>
    </source>
</evidence>
<dbReference type="GO" id="GO:0005886">
    <property type="term" value="C:plasma membrane"/>
    <property type="evidence" value="ECO:0007669"/>
    <property type="project" value="UniProtKB-SubCell"/>
</dbReference>
<keyword evidence="5 7" id="KW-1133">Transmembrane helix</keyword>
<feature type="transmembrane region" description="Helical" evidence="7">
    <location>
        <begin position="216"/>
        <end position="236"/>
    </location>
</feature>